<accession>A0A8K0WQG9</accession>
<sequence length="176" mass="18891">MPLSRRGTTPSSGTAGLRVKRRTFWILVGVAIALAVRAIVGGLTGALTRGNSDSSVERTDAGSLPPPVSSLENCPSSDDTLYDVPYQEDEGPPPLTFRKFCNSGLCHVLNGDDVVNEPTRSLNDCIRTCADYNISNRTDISSGNTPVTVLLVYNAQQLDGVQAQRELAAWVNLKDL</sequence>
<keyword evidence="2" id="KW-0472">Membrane</keyword>
<evidence type="ECO:0000256" key="2">
    <source>
        <dbReference type="SAM" id="Phobius"/>
    </source>
</evidence>
<evidence type="ECO:0000313" key="4">
    <source>
        <dbReference type="Proteomes" id="UP000813444"/>
    </source>
</evidence>
<feature type="region of interest" description="Disordered" evidence="1">
    <location>
        <begin position="49"/>
        <end position="75"/>
    </location>
</feature>
<keyword evidence="2" id="KW-0812">Transmembrane</keyword>
<name>A0A8K0WQG9_9HYPO</name>
<dbReference type="AlphaFoldDB" id="A0A8K0WQG9"/>
<evidence type="ECO:0000256" key="1">
    <source>
        <dbReference type="SAM" id="MobiDB-lite"/>
    </source>
</evidence>
<gene>
    <name evidence="3" type="ORF">B0I35DRAFT_409965</name>
</gene>
<evidence type="ECO:0000313" key="3">
    <source>
        <dbReference type="EMBL" id="KAH7316817.1"/>
    </source>
</evidence>
<organism evidence="3 4">
    <name type="scientific">Stachybotrys elegans</name>
    <dbReference type="NCBI Taxonomy" id="80388"/>
    <lineage>
        <taxon>Eukaryota</taxon>
        <taxon>Fungi</taxon>
        <taxon>Dikarya</taxon>
        <taxon>Ascomycota</taxon>
        <taxon>Pezizomycotina</taxon>
        <taxon>Sordariomycetes</taxon>
        <taxon>Hypocreomycetidae</taxon>
        <taxon>Hypocreales</taxon>
        <taxon>Stachybotryaceae</taxon>
        <taxon>Stachybotrys</taxon>
    </lineage>
</organism>
<reference evidence="3" key="1">
    <citation type="journal article" date="2021" name="Nat. Commun.">
        <title>Genetic determinants of endophytism in the Arabidopsis root mycobiome.</title>
        <authorList>
            <person name="Mesny F."/>
            <person name="Miyauchi S."/>
            <person name="Thiergart T."/>
            <person name="Pickel B."/>
            <person name="Atanasova L."/>
            <person name="Karlsson M."/>
            <person name="Huettel B."/>
            <person name="Barry K.W."/>
            <person name="Haridas S."/>
            <person name="Chen C."/>
            <person name="Bauer D."/>
            <person name="Andreopoulos W."/>
            <person name="Pangilinan J."/>
            <person name="LaButti K."/>
            <person name="Riley R."/>
            <person name="Lipzen A."/>
            <person name="Clum A."/>
            <person name="Drula E."/>
            <person name="Henrissat B."/>
            <person name="Kohler A."/>
            <person name="Grigoriev I.V."/>
            <person name="Martin F.M."/>
            <person name="Hacquard S."/>
        </authorList>
    </citation>
    <scope>NUCLEOTIDE SEQUENCE</scope>
    <source>
        <strain evidence="3">MPI-CAGE-CH-0235</strain>
    </source>
</reference>
<protein>
    <submittedName>
        <fullName evidence="3">Uncharacterized protein</fullName>
    </submittedName>
</protein>
<comment type="caution">
    <text evidence="3">The sequence shown here is derived from an EMBL/GenBank/DDBJ whole genome shotgun (WGS) entry which is preliminary data.</text>
</comment>
<keyword evidence="4" id="KW-1185">Reference proteome</keyword>
<keyword evidence="2" id="KW-1133">Transmembrane helix</keyword>
<dbReference type="OrthoDB" id="5424430at2759"/>
<feature type="transmembrane region" description="Helical" evidence="2">
    <location>
        <begin position="24"/>
        <end position="47"/>
    </location>
</feature>
<dbReference type="EMBL" id="JAGPNK010000008">
    <property type="protein sequence ID" value="KAH7316817.1"/>
    <property type="molecule type" value="Genomic_DNA"/>
</dbReference>
<proteinExistence type="predicted"/>
<dbReference type="Proteomes" id="UP000813444">
    <property type="component" value="Unassembled WGS sequence"/>
</dbReference>